<feature type="domain" description="Thiamine pyrophosphate enzyme central" evidence="12">
    <location>
        <begin position="191"/>
        <end position="326"/>
    </location>
</feature>
<evidence type="ECO:0000313" key="15">
    <source>
        <dbReference type="EMBL" id="MBA2882757.1"/>
    </source>
</evidence>
<evidence type="ECO:0000259" key="14">
    <source>
        <dbReference type="Pfam" id="PF02776"/>
    </source>
</evidence>
<feature type="domain" description="Thiamine pyrophosphate enzyme TPP-binding" evidence="13">
    <location>
        <begin position="393"/>
        <end position="541"/>
    </location>
</feature>
<keyword evidence="7" id="KW-0460">Magnesium</keyword>
<evidence type="ECO:0000313" key="16">
    <source>
        <dbReference type="Proteomes" id="UP000525298"/>
    </source>
</evidence>
<dbReference type="CDD" id="cd07035">
    <property type="entry name" value="TPP_PYR_POX_like"/>
    <property type="match status" value="1"/>
</dbReference>
<organism evidence="15 16">
    <name type="scientific">Desulfosalsimonas propionicica</name>
    <dbReference type="NCBI Taxonomy" id="332175"/>
    <lineage>
        <taxon>Bacteria</taxon>
        <taxon>Pseudomonadati</taxon>
        <taxon>Thermodesulfobacteriota</taxon>
        <taxon>Desulfobacteria</taxon>
        <taxon>Desulfobacterales</taxon>
        <taxon>Desulfosalsimonadaceae</taxon>
        <taxon>Desulfosalsimonas</taxon>
    </lineage>
</organism>
<dbReference type="Gene3D" id="3.40.50.1220">
    <property type="entry name" value="TPP-binding domain"/>
    <property type="match status" value="1"/>
</dbReference>
<dbReference type="PANTHER" id="PTHR18968:SF166">
    <property type="entry name" value="2-HYDROXYACYL-COA LYASE 2"/>
    <property type="match status" value="1"/>
</dbReference>
<proteinExistence type="inferred from homology"/>
<dbReference type="AlphaFoldDB" id="A0A7W0CBK3"/>
<evidence type="ECO:0000256" key="1">
    <source>
        <dbReference type="ARBA" id="ARBA00001946"/>
    </source>
</evidence>
<evidence type="ECO:0000256" key="9">
    <source>
        <dbReference type="ARBA" id="ARBA00023315"/>
    </source>
</evidence>
<evidence type="ECO:0000256" key="6">
    <source>
        <dbReference type="ARBA" id="ARBA00022723"/>
    </source>
</evidence>
<evidence type="ECO:0000256" key="11">
    <source>
        <dbReference type="RuleBase" id="RU362132"/>
    </source>
</evidence>
<evidence type="ECO:0000259" key="12">
    <source>
        <dbReference type="Pfam" id="PF00205"/>
    </source>
</evidence>
<evidence type="ECO:0000256" key="4">
    <source>
        <dbReference type="ARBA" id="ARBA00012971"/>
    </source>
</evidence>
<dbReference type="Pfam" id="PF02776">
    <property type="entry name" value="TPP_enzyme_N"/>
    <property type="match status" value="1"/>
</dbReference>
<protein>
    <recommendedName>
        <fullName evidence="4 10">Sulfoacetaldehyde acetyltransferase</fullName>
        <ecNumber evidence="4 10">2.3.3.15</ecNumber>
    </recommendedName>
</protein>
<evidence type="ECO:0000256" key="5">
    <source>
        <dbReference type="ARBA" id="ARBA00022679"/>
    </source>
</evidence>
<dbReference type="Pfam" id="PF02775">
    <property type="entry name" value="TPP_enzyme_C"/>
    <property type="match status" value="1"/>
</dbReference>
<keyword evidence="8 11" id="KW-0786">Thiamine pyrophosphate</keyword>
<dbReference type="PANTHER" id="PTHR18968">
    <property type="entry name" value="THIAMINE PYROPHOSPHATE ENZYMES"/>
    <property type="match status" value="1"/>
</dbReference>
<dbReference type="InterPro" id="IPR029035">
    <property type="entry name" value="DHS-like_NAD/FAD-binding_dom"/>
</dbReference>
<accession>A0A7W0CBK3</accession>
<dbReference type="Gene3D" id="3.40.50.970">
    <property type="match status" value="2"/>
</dbReference>
<dbReference type="RefSeq" id="WP_181552380.1">
    <property type="nucleotide sequence ID" value="NZ_JACDUS010000012.1"/>
</dbReference>
<evidence type="ECO:0000259" key="13">
    <source>
        <dbReference type="Pfam" id="PF02775"/>
    </source>
</evidence>
<dbReference type="NCBIfam" id="TIGR03457">
    <property type="entry name" value="sulphoacet_xsc"/>
    <property type="match status" value="1"/>
</dbReference>
<dbReference type="InterPro" id="IPR045229">
    <property type="entry name" value="TPP_enz"/>
</dbReference>
<dbReference type="EC" id="2.3.3.15" evidence="4 10"/>
<dbReference type="GO" id="GO:0009099">
    <property type="term" value="P:L-valine biosynthetic process"/>
    <property type="evidence" value="ECO:0007669"/>
    <property type="project" value="TreeGrafter"/>
</dbReference>
<dbReference type="SUPFAM" id="SSF52518">
    <property type="entry name" value="Thiamin diphosphate-binding fold (THDP-binding)"/>
    <property type="match status" value="2"/>
</dbReference>
<dbReference type="GO" id="GO:0050660">
    <property type="term" value="F:flavin adenine dinucleotide binding"/>
    <property type="evidence" value="ECO:0007669"/>
    <property type="project" value="TreeGrafter"/>
</dbReference>
<evidence type="ECO:0000256" key="3">
    <source>
        <dbReference type="ARBA" id="ARBA00007812"/>
    </source>
</evidence>
<comment type="cofactor">
    <cofactor evidence="1">
        <name>Mg(2+)</name>
        <dbReference type="ChEBI" id="CHEBI:18420"/>
    </cofactor>
</comment>
<dbReference type="InterPro" id="IPR011766">
    <property type="entry name" value="TPP_enzyme_TPP-bd"/>
</dbReference>
<gene>
    <name evidence="15" type="ORF">HNR65_003112</name>
</gene>
<comment type="caution">
    <text evidence="15">The sequence shown here is derived from an EMBL/GenBank/DDBJ whole genome shotgun (WGS) entry which is preliminary data.</text>
</comment>
<keyword evidence="9 15" id="KW-0012">Acyltransferase</keyword>
<name>A0A7W0CBK3_9BACT</name>
<keyword evidence="5 15" id="KW-0808">Transferase</keyword>
<dbReference type="PROSITE" id="PS00187">
    <property type="entry name" value="TPP_ENZYMES"/>
    <property type="match status" value="1"/>
</dbReference>
<keyword evidence="6" id="KW-0479">Metal-binding</keyword>
<dbReference type="InterPro" id="IPR029061">
    <property type="entry name" value="THDP-binding"/>
</dbReference>
<dbReference type="Proteomes" id="UP000525298">
    <property type="component" value="Unassembled WGS sequence"/>
</dbReference>
<sequence>MTTHKMTPSEALVETLAAEGVETVFGIVGSAYMDALDLFPAAGIRFVSVAHEQAAAHAADGLSRVTGRPQACIAQNGPGAANFVSAITAAYWAHSPVVAITPETGSMGIGTGGFQELDQMAWFSEQTVWQVRVNRPERMAELARRAFYMAKLENGPTQLNIPRDYFYGEFEDEVYPSLEISHGPGSRAALAEASKLVAAAKYPVIIAGGGVSQGDALAETKALAEYLQAPVVNSYLHNDSFPADHPLATGPIGYCGSKAAMRILSKADVVLALGCRLGPFGTLPQYDIDYWPKNARIIQVDANARVLGLSKKVDVASAADVKDYAADLLTTVKEAMGKPADAPVRVAEIAREKARWAEELESWSSAEISPMHPRAFLKALSESMPKGSIVATDIGNTSSMCNAYFQFSDIRQHISALSWGNCGFAYGAAMGAKIGRPDKPVFAFQGDGAWGISGIAEVMTAVRENIPVIAVVANNYEWGAEKKNQIDYYNNRFVGANLRENPDFAQIAKDMGADGHVVKTPEEVKDAVASAVASEKPCVIDARIQGGEEVLAEPFRRDALKPPVRYLSKYQHLNAK</sequence>
<dbReference type="InterPro" id="IPR017820">
    <property type="entry name" value="Sulphoacetald_Actrfrase"/>
</dbReference>
<dbReference type="InterPro" id="IPR012000">
    <property type="entry name" value="Thiamin_PyroP_enz_cen_dom"/>
</dbReference>
<reference evidence="15 16" key="1">
    <citation type="submission" date="2020-07" db="EMBL/GenBank/DDBJ databases">
        <title>Genomic Encyclopedia of Type Strains, Phase IV (KMG-IV): sequencing the most valuable type-strain genomes for metagenomic binning, comparative biology and taxonomic classification.</title>
        <authorList>
            <person name="Goeker M."/>
        </authorList>
    </citation>
    <scope>NUCLEOTIDE SEQUENCE [LARGE SCALE GENOMIC DNA]</scope>
    <source>
        <strain evidence="15 16">DSM 17721</strain>
    </source>
</reference>
<dbReference type="NCBIfam" id="NF005713">
    <property type="entry name" value="PRK07525.1"/>
    <property type="match status" value="1"/>
</dbReference>
<dbReference type="InterPro" id="IPR012001">
    <property type="entry name" value="Thiamin_PyroP_enz_TPP-bd_dom"/>
</dbReference>
<dbReference type="GO" id="GO:0030976">
    <property type="term" value="F:thiamine pyrophosphate binding"/>
    <property type="evidence" value="ECO:0007669"/>
    <property type="project" value="InterPro"/>
</dbReference>
<evidence type="ECO:0000256" key="8">
    <source>
        <dbReference type="ARBA" id="ARBA00023052"/>
    </source>
</evidence>
<dbReference type="GO" id="GO:0009097">
    <property type="term" value="P:isoleucine biosynthetic process"/>
    <property type="evidence" value="ECO:0007669"/>
    <property type="project" value="TreeGrafter"/>
</dbReference>
<comment type="cofactor">
    <cofactor evidence="2">
        <name>thiamine diphosphate</name>
        <dbReference type="ChEBI" id="CHEBI:58937"/>
    </cofactor>
</comment>
<dbReference type="SUPFAM" id="SSF52467">
    <property type="entry name" value="DHS-like NAD/FAD-binding domain"/>
    <property type="match status" value="1"/>
</dbReference>
<dbReference type="GO" id="GO:0050487">
    <property type="term" value="F:sulfoacetaldehyde acetyltransferase activity"/>
    <property type="evidence" value="ECO:0007669"/>
    <property type="project" value="UniProtKB-UniRule"/>
</dbReference>
<comment type="similarity">
    <text evidence="3 11">Belongs to the TPP enzyme family.</text>
</comment>
<dbReference type="GO" id="GO:0005948">
    <property type="term" value="C:acetolactate synthase complex"/>
    <property type="evidence" value="ECO:0007669"/>
    <property type="project" value="TreeGrafter"/>
</dbReference>
<keyword evidence="16" id="KW-1185">Reference proteome</keyword>
<dbReference type="Pfam" id="PF00205">
    <property type="entry name" value="TPP_enzyme_M"/>
    <property type="match status" value="1"/>
</dbReference>
<dbReference type="InterPro" id="IPR000399">
    <property type="entry name" value="TPP-bd_CS"/>
</dbReference>
<evidence type="ECO:0000256" key="7">
    <source>
        <dbReference type="ARBA" id="ARBA00022842"/>
    </source>
</evidence>
<dbReference type="GO" id="GO:0019529">
    <property type="term" value="P:taurine catabolic process"/>
    <property type="evidence" value="ECO:0007669"/>
    <property type="project" value="UniProtKB-UniRule"/>
</dbReference>
<dbReference type="GO" id="GO:0000287">
    <property type="term" value="F:magnesium ion binding"/>
    <property type="evidence" value="ECO:0007669"/>
    <property type="project" value="InterPro"/>
</dbReference>
<dbReference type="EMBL" id="JACDUS010000012">
    <property type="protein sequence ID" value="MBA2882757.1"/>
    <property type="molecule type" value="Genomic_DNA"/>
</dbReference>
<dbReference type="GO" id="GO:0003984">
    <property type="term" value="F:acetolactate synthase activity"/>
    <property type="evidence" value="ECO:0007669"/>
    <property type="project" value="TreeGrafter"/>
</dbReference>
<evidence type="ECO:0000256" key="2">
    <source>
        <dbReference type="ARBA" id="ARBA00001964"/>
    </source>
</evidence>
<evidence type="ECO:0000256" key="10">
    <source>
        <dbReference type="NCBIfam" id="TIGR03457"/>
    </source>
</evidence>
<feature type="domain" description="Thiamine pyrophosphate enzyme N-terminal TPP-binding" evidence="14">
    <location>
        <begin position="6"/>
        <end position="121"/>
    </location>
</feature>